<dbReference type="OrthoDB" id="4336143at2"/>
<comment type="caution">
    <text evidence="1">The sequence shown here is derived from an EMBL/GenBank/DDBJ whole genome shotgun (WGS) entry which is preliminary data.</text>
</comment>
<keyword evidence="2" id="KW-1185">Reference proteome</keyword>
<organism evidence="1 2">
    <name type="scientific">Streptacidiphilus pinicola</name>
    <dbReference type="NCBI Taxonomy" id="2219663"/>
    <lineage>
        <taxon>Bacteria</taxon>
        <taxon>Bacillati</taxon>
        <taxon>Actinomycetota</taxon>
        <taxon>Actinomycetes</taxon>
        <taxon>Kitasatosporales</taxon>
        <taxon>Streptomycetaceae</taxon>
        <taxon>Streptacidiphilus</taxon>
    </lineage>
</organism>
<protein>
    <submittedName>
        <fullName evidence="1">Uncharacterized protein</fullName>
    </submittedName>
</protein>
<accession>A0A2X0K3E9</accession>
<sequence length="95" mass="10405">MDELKIDADLLEALEALPDASEQRLAVFIHLADEPTSEERELLAHVGAAMLPASSTTTYAMMTPRDVRALSEEPWVFALTLSTPVHPLASSSWLD</sequence>
<dbReference type="AlphaFoldDB" id="A0A2X0K3E9"/>
<reference evidence="1 2" key="1">
    <citation type="submission" date="2018-06" db="EMBL/GenBank/DDBJ databases">
        <title>Streptacidiphilus pinicola sp. nov., isolated from pine grove soil.</title>
        <authorList>
            <person name="Roh S.G."/>
            <person name="Park S."/>
            <person name="Kim M.-K."/>
            <person name="Yun B.-R."/>
            <person name="Park J."/>
            <person name="Kim M.J."/>
            <person name="Kim Y.S."/>
            <person name="Kim S.B."/>
        </authorList>
    </citation>
    <scope>NUCLEOTIDE SEQUENCE [LARGE SCALE GENOMIC DNA]</scope>
    <source>
        <strain evidence="1 2">MMS16-CNU450</strain>
    </source>
</reference>
<dbReference type="Proteomes" id="UP000248889">
    <property type="component" value="Unassembled WGS sequence"/>
</dbReference>
<dbReference type="EMBL" id="QKYN01000077">
    <property type="protein sequence ID" value="RAG83785.1"/>
    <property type="molecule type" value="Genomic_DNA"/>
</dbReference>
<evidence type="ECO:0000313" key="1">
    <source>
        <dbReference type="EMBL" id="RAG83785.1"/>
    </source>
</evidence>
<name>A0A2X0K3E9_9ACTN</name>
<evidence type="ECO:0000313" key="2">
    <source>
        <dbReference type="Proteomes" id="UP000248889"/>
    </source>
</evidence>
<proteinExistence type="predicted"/>
<gene>
    <name evidence="1" type="ORF">DN069_20305</name>
</gene>
<dbReference type="RefSeq" id="WP_111502807.1">
    <property type="nucleotide sequence ID" value="NZ_QKYN01000077.1"/>
</dbReference>